<accession>A0AAE0D6Z0</accession>
<dbReference type="Proteomes" id="UP001281614">
    <property type="component" value="Unassembled WGS sequence"/>
</dbReference>
<proteinExistence type="predicted"/>
<dbReference type="AlphaFoldDB" id="A0AAE0D6Z0"/>
<gene>
    <name evidence="1" type="ORF">CKAH01_01290</name>
</gene>
<name>A0AAE0D6Z0_COLKA</name>
<comment type="caution">
    <text evidence="1">The sequence shown here is derived from an EMBL/GenBank/DDBJ whole genome shotgun (WGS) entry which is preliminary data.</text>
</comment>
<reference evidence="1" key="1">
    <citation type="submission" date="2023-02" db="EMBL/GenBank/DDBJ databases">
        <title>Colletotrichum kahawae CIFC_Que2 genome sequencing and assembly.</title>
        <authorList>
            <person name="Baroncelli R."/>
        </authorList>
    </citation>
    <scope>NUCLEOTIDE SEQUENCE</scope>
    <source>
        <strain evidence="1">CIFC_Que2</strain>
    </source>
</reference>
<protein>
    <submittedName>
        <fullName evidence="1">Uncharacterized protein</fullName>
    </submittedName>
</protein>
<sequence>MDVGARQKLALVGSHVVGCRALSAQPTPGFRPLRPIAFPSILSPVCGMSSDQVGFPQGINGANGSNCFCTTGRTLAAHLLGPDWATAALTHRPSGGAMWLPQPSTATIIPPNLRYLRPRTQVDASLSPRPASDNHARGYAYAYI</sequence>
<evidence type="ECO:0000313" key="2">
    <source>
        <dbReference type="Proteomes" id="UP001281614"/>
    </source>
</evidence>
<evidence type="ECO:0000313" key="1">
    <source>
        <dbReference type="EMBL" id="KAK2755398.1"/>
    </source>
</evidence>
<dbReference type="EMBL" id="VYYT01000222">
    <property type="protein sequence ID" value="KAK2755398.1"/>
    <property type="molecule type" value="Genomic_DNA"/>
</dbReference>
<keyword evidence="2" id="KW-1185">Reference proteome</keyword>
<organism evidence="1 2">
    <name type="scientific">Colletotrichum kahawae</name>
    <name type="common">Coffee berry disease fungus</name>
    <dbReference type="NCBI Taxonomy" id="34407"/>
    <lineage>
        <taxon>Eukaryota</taxon>
        <taxon>Fungi</taxon>
        <taxon>Dikarya</taxon>
        <taxon>Ascomycota</taxon>
        <taxon>Pezizomycotina</taxon>
        <taxon>Sordariomycetes</taxon>
        <taxon>Hypocreomycetidae</taxon>
        <taxon>Glomerellales</taxon>
        <taxon>Glomerellaceae</taxon>
        <taxon>Colletotrichum</taxon>
        <taxon>Colletotrichum gloeosporioides species complex</taxon>
    </lineage>
</organism>